<gene>
    <name evidence="4" type="ORF">EPI11_13180</name>
</gene>
<keyword evidence="1 2" id="KW-0732">Signal</keyword>
<dbReference type="Pfam" id="PF18962">
    <property type="entry name" value="Por_Secre_tail"/>
    <property type="match status" value="1"/>
</dbReference>
<dbReference type="Gene3D" id="2.60.120.260">
    <property type="entry name" value="Galactose-binding domain-like"/>
    <property type="match status" value="1"/>
</dbReference>
<dbReference type="NCBIfam" id="TIGR04183">
    <property type="entry name" value="Por_Secre_tail"/>
    <property type="match status" value="1"/>
</dbReference>
<dbReference type="InterPro" id="IPR013783">
    <property type="entry name" value="Ig-like_fold"/>
</dbReference>
<dbReference type="EMBL" id="SBII01000009">
    <property type="protein sequence ID" value="RWW98872.1"/>
    <property type="molecule type" value="Genomic_DNA"/>
</dbReference>
<dbReference type="InterPro" id="IPR036116">
    <property type="entry name" value="FN3_sf"/>
</dbReference>
<evidence type="ECO:0000256" key="2">
    <source>
        <dbReference type="SAM" id="SignalP"/>
    </source>
</evidence>
<keyword evidence="5" id="KW-1185">Reference proteome</keyword>
<evidence type="ECO:0000259" key="3">
    <source>
        <dbReference type="PROSITE" id="PS50853"/>
    </source>
</evidence>
<dbReference type="AlphaFoldDB" id="A0A3S3Q847"/>
<evidence type="ECO:0000256" key="1">
    <source>
        <dbReference type="ARBA" id="ARBA00022729"/>
    </source>
</evidence>
<dbReference type="RefSeq" id="WP_128390448.1">
    <property type="nucleotide sequence ID" value="NZ_SBII01000009.1"/>
</dbReference>
<dbReference type="Pfam" id="PF19081">
    <property type="entry name" value="Ig_7"/>
    <property type="match status" value="1"/>
</dbReference>
<proteinExistence type="predicted"/>
<accession>A0A3S3Q847</accession>
<sequence>MKKTMVLSPFPVKRKSIKHLNTALCFFFLALGQIVSAQDYVTLGAQIQDSGNENSSPVNGFYAGRKIQIIYSAAELLAGGAAAGNIQRLAWDIIAANDAEEGFPNYTIKMGHTTVTGISGSNFITYLTQVKAPFDYMPATGFNDIIFDSPFNWNGIDNVVIDICFDNMYFSDSDTFGKLWNYNGVANSYIHSESDDIVLCNTPHADGSLAKKPRVRFFMQKPSCVAPTTFSTSVITENSVVINWGASSSNPANGYSYYKSDSSVAPLVNTSPTGTVTAGNSFTNISGLNPNTVYYVWIKSNCSTGTFSNWNGPIVFRTLCDSNDIVSTIEGARCGAGNVTLEAVSNGGTIKWYDTPTGGVALAAGNSFITPEINTNTTYYAAAEAMAGSGIIGTATTLIAAQELQPTAFCNRWSNYKAQIIYTAGELIEAGLTQGNLTSIGFNIATLGSSAVNQDYIVKMGTVTGVSFATTTFLTTGLTTVFGPQTYTHTASGWQIINFTTPYFWDGSSNIVVEISHKGVGSDDNARTYYTETTGSNTALVNNGITSKLSSLRPNIVFGSCSSPRVPVLAALSVSPVLSLSASNVIVCANEAAVVTVAEGADDYDTYVWTPSEGVSGNAASGWVFDTDVTTEYVLHASQSTGTLCSANPLTVNIVVHSLPTAIITTPEISVCPGSIQVMTAEGGVVAKQLFKDTFDIASTQFITQDFAGTSSAALNTSYAFQGTGSVLFKATSNNADVCYSMNTNINLSGYTVAQLTFSHIAALDGPVKSHDLGYVQYSSDGGTTWVTFPASSYAGEGDLVTIQGENVAVNGVIFSSKSYADWALKFIGDNSLPDDPSLWKTETINIPVAALTNDFRVRFKYTSDFSSLFYGWLIDNLKVTGIGNNLVWSPVTDLYSDEAATIPYTGEPSETVYVKSDISRSYIVTSSSSVVGCAVTAGIDVIVKEVAAPTVPAAVQVFCNSGTIAELITDYGTDIKWYASAAGGIVLASTTILEDNVIYYASQTIDNCEGVLRTPLTVHINELPPAPKGEIIQTITLNGDSVATIEDIEVILEERGTVVWYNTLNNAVNNEDPLEAYTQLIDGENYFGVQVIEACVSEEVLNVTVGIIMGRDQFNKDQFTYYPNPVNNVLNLSSITEITSVGIFNLLGQQISFDQPNALEVKVDMTSCIEGIYLIKIGAANNTVKTIKIVKK</sequence>
<protein>
    <submittedName>
        <fullName evidence="4">T9SS type A sorting domain-containing protein</fullName>
    </submittedName>
</protein>
<dbReference type="Proteomes" id="UP000287527">
    <property type="component" value="Unassembled WGS sequence"/>
</dbReference>
<feature type="domain" description="Fibronectin type-III" evidence="3">
    <location>
        <begin position="226"/>
        <end position="321"/>
    </location>
</feature>
<comment type="caution">
    <text evidence="4">The sequence shown here is derived from an EMBL/GenBank/DDBJ whole genome shotgun (WGS) entry which is preliminary data.</text>
</comment>
<dbReference type="PROSITE" id="PS50853">
    <property type="entry name" value="FN3"/>
    <property type="match status" value="1"/>
</dbReference>
<dbReference type="OrthoDB" id="1447704at2"/>
<dbReference type="InterPro" id="IPR026444">
    <property type="entry name" value="Secre_tail"/>
</dbReference>
<dbReference type="SUPFAM" id="SSF49265">
    <property type="entry name" value="Fibronectin type III"/>
    <property type="match status" value="1"/>
</dbReference>
<feature type="signal peptide" evidence="2">
    <location>
        <begin position="1"/>
        <end position="37"/>
    </location>
</feature>
<organism evidence="4 5">
    <name type="scientific">Flavobacterium cerinum</name>
    <dbReference type="NCBI Taxonomy" id="2502784"/>
    <lineage>
        <taxon>Bacteria</taxon>
        <taxon>Pseudomonadati</taxon>
        <taxon>Bacteroidota</taxon>
        <taxon>Flavobacteriia</taxon>
        <taxon>Flavobacteriales</taxon>
        <taxon>Flavobacteriaceae</taxon>
        <taxon>Flavobacterium</taxon>
    </lineage>
</organism>
<name>A0A3S3Q847_9FLAO</name>
<evidence type="ECO:0000313" key="4">
    <source>
        <dbReference type="EMBL" id="RWW98872.1"/>
    </source>
</evidence>
<evidence type="ECO:0000313" key="5">
    <source>
        <dbReference type="Proteomes" id="UP000287527"/>
    </source>
</evidence>
<dbReference type="InterPro" id="IPR003961">
    <property type="entry name" value="FN3_dom"/>
</dbReference>
<dbReference type="Gene3D" id="2.60.40.10">
    <property type="entry name" value="Immunoglobulins"/>
    <property type="match status" value="1"/>
</dbReference>
<feature type="chain" id="PRO_5018584054" evidence="2">
    <location>
        <begin position="38"/>
        <end position="1193"/>
    </location>
</feature>
<dbReference type="CDD" id="cd00063">
    <property type="entry name" value="FN3"/>
    <property type="match status" value="1"/>
</dbReference>
<reference evidence="4 5" key="1">
    <citation type="submission" date="2019-01" db="EMBL/GenBank/DDBJ databases">
        <title>Flavobacterium sp. nov.,isolated from freshwater.</title>
        <authorList>
            <person name="Zhang R."/>
            <person name="Du Z.-J."/>
        </authorList>
    </citation>
    <scope>NUCLEOTIDE SEQUENCE [LARGE SCALE GENOMIC DNA]</scope>
    <source>
        <strain evidence="4 5">1E403</strain>
    </source>
</reference>
<dbReference type="InterPro" id="IPR044023">
    <property type="entry name" value="Ig_7"/>
</dbReference>